<sequence>MEQSDYGGRWGADTSSKGQSTGARFRRGIPPLRRPSSVRPGDVRQHSHAVLDRIETSVGENPDVTELVRRAQAGEEIAFAELYVRFFDRVYRYLLIALKDPEEAQEVAQDVFVRALSRLARYEPARGDFRDWLFSMVRSLAIDHLRKAGRVTPVDPSDLPSHAVPVAVRATALLEHLDPNSGVRAMIEALPDAQRRVLALRFVFDLSTVEIGDVLGSNPDAVRQLQHRALKGLAARISVHAA</sequence>
<dbReference type="InterPro" id="IPR014284">
    <property type="entry name" value="RNA_pol_sigma-70_dom"/>
</dbReference>
<accession>A0A0E3JNQ5</accession>
<dbReference type="InterPro" id="IPR013249">
    <property type="entry name" value="RNA_pol_sigma70_r4_t2"/>
</dbReference>
<evidence type="ECO:0000259" key="8">
    <source>
        <dbReference type="Pfam" id="PF08281"/>
    </source>
</evidence>
<dbReference type="Gene3D" id="1.10.1740.10">
    <property type="match status" value="1"/>
</dbReference>
<evidence type="ECO:0000313" key="9">
    <source>
        <dbReference type="EMBL" id="AKA59508.1"/>
    </source>
</evidence>
<evidence type="ECO:0000256" key="5">
    <source>
        <dbReference type="ARBA" id="ARBA00023163"/>
    </source>
</evidence>
<dbReference type="NCBIfam" id="TIGR02937">
    <property type="entry name" value="sigma70-ECF"/>
    <property type="match status" value="1"/>
</dbReference>
<keyword evidence="4" id="KW-0238">DNA-binding</keyword>
<evidence type="ECO:0000256" key="3">
    <source>
        <dbReference type="ARBA" id="ARBA00023082"/>
    </source>
</evidence>
<proteinExistence type="inferred from homology"/>
<reference evidence="9" key="1">
    <citation type="journal article" date="2015" name="Proc. Natl. Acad. Sci. U.S.A.">
        <title>Multiplexed metagenome mining using short DNA sequence tags facilitates targeted discovery of epoxyketone proteasome inhibitors.</title>
        <authorList>
            <person name="Owen J.G."/>
            <person name="Charlop-Powers Z."/>
            <person name="Smith A.G."/>
            <person name="Ternei M.A."/>
            <person name="Calle P.Y."/>
            <person name="Reddy B.V."/>
            <person name="Montiel D."/>
            <person name="Brady S.F."/>
        </authorList>
    </citation>
    <scope>NUCLEOTIDE SEQUENCE</scope>
</reference>
<dbReference type="Gene3D" id="1.10.10.10">
    <property type="entry name" value="Winged helix-like DNA-binding domain superfamily/Winged helix DNA-binding domain"/>
    <property type="match status" value="1"/>
</dbReference>
<dbReference type="InterPro" id="IPR007627">
    <property type="entry name" value="RNA_pol_sigma70_r2"/>
</dbReference>
<keyword evidence="5" id="KW-0804">Transcription</keyword>
<evidence type="ECO:0000259" key="7">
    <source>
        <dbReference type="Pfam" id="PF04542"/>
    </source>
</evidence>
<dbReference type="Pfam" id="PF08281">
    <property type="entry name" value="Sigma70_r4_2"/>
    <property type="match status" value="1"/>
</dbReference>
<feature type="domain" description="RNA polymerase sigma-70 region 2" evidence="7">
    <location>
        <begin position="82"/>
        <end position="150"/>
    </location>
</feature>
<keyword evidence="3" id="KW-0731">Sigma factor</keyword>
<dbReference type="PANTHER" id="PTHR43133:SF8">
    <property type="entry name" value="RNA POLYMERASE SIGMA FACTOR HI_1459-RELATED"/>
    <property type="match status" value="1"/>
</dbReference>
<dbReference type="InterPro" id="IPR036388">
    <property type="entry name" value="WH-like_DNA-bd_sf"/>
</dbReference>
<dbReference type="GO" id="GO:0006352">
    <property type="term" value="P:DNA-templated transcription initiation"/>
    <property type="evidence" value="ECO:0007669"/>
    <property type="project" value="InterPro"/>
</dbReference>
<evidence type="ECO:0000256" key="4">
    <source>
        <dbReference type="ARBA" id="ARBA00023125"/>
    </source>
</evidence>
<dbReference type="SUPFAM" id="SSF88946">
    <property type="entry name" value="Sigma2 domain of RNA polymerase sigma factors"/>
    <property type="match status" value="1"/>
</dbReference>
<evidence type="ECO:0000256" key="1">
    <source>
        <dbReference type="ARBA" id="ARBA00010641"/>
    </source>
</evidence>
<dbReference type="SUPFAM" id="SSF88659">
    <property type="entry name" value="Sigma3 and sigma4 domains of RNA polymerase sigma factors"/>
    <property type="match status" value="1"/>
</dbReference>
<evidence type="ECO:0000256" key="2">
    <source>
        <dbReference type="ARBA" id="ARBA00023015"/>
    </source>
</evidence>
<feature type="compositionally biased region" description="Polar residues" evidence="6">
    <location>
        <begin position="13"/>
        <end position="22"/>
    </location>
</feature>
<dbReference type="GO" id="GO:0003677">
    <property type="term" value="F:DNA binding"/>
    <property type="evidence" value="ECO:0007669"/>
    <property type="project" value="UniProtKB-KW"/>
</dbReference>
<evidence type="ECO:0000256" key="6">
    <source>
        <dbReference type="SAM" id="MobiDB-lite"/>
    </source>
</evidence>
<dbReference type="InterPro" id="IPR039425">
    <property type="entry name" value="RNA_pol_sigma-70-like"/>
</dbReference>
<dbReference type="InterPro" id="IPR013324">
    <property type="entry name" value="RNA_pol_sigma_r3/r4-like"/>
</dbReference>
<comment type="similarity">
    <text evidence="1">Belongs to the sigma-70 factor family. ECF subfamily.</text>
</comment>
<dbReference type="AlphaFoldDB" id="A0A0E3JNQ5"/>
<protein>
    <submittedName>
        <fullName evidence="9">Putative RNA polymerase sigma factor</fullName>
    </submittedName>
</protein>
<dbReference type="CDD" id="cd06171">
    <property type="entry name" value="Sigma70_r4"/>
    <property type="match status" value="1"/>
</dbReference>
<keyword evidence="2" id="KW-0805">Transcription regulation</keyword>
<dbReference type="GO" id="GO:0016987">
    <property type="term" value="F:sigma factor activity"/>
    <property type="evidence" value="ECO:0007669"/>
    <property type="project" value="UniProtKB-KW"/>
</dbReference>
<dbReference type="EMBL" id="KP830097">
    <property type="protein sequence ID" value="AKA59508.1"/>
    <property type="molecule type" value="Genomic_DNA"/>
</dbReference>
<dbReference type="PANTHER" id="PTHR43133">
    <property type="entry name" value="RNA POLYMERASE ECF-TYPE SIGMA FACTO"/>
    <property type="match status" value="1"/>
</dbReference>
<feature type="domain" description="RNA polymerase sigma factor 70 region 4 type 2" evidence="8">
    <location>
        <begin position="183"/>
        <end position="231"/>
    </location>
</feature>
<dbReference type="InterPro" id="IPR013325">
    <property type="entry name" value="RNA_pol_sigma_r2"/>
</dbReference>
<dbReference type="Pfam" id="PF04542">
    <property type="entry name" value="Sigma70_r2"/>
    <property type="match status" value="1"/>
</dbReference>
<name>A0A0E3JNQ5_9BACT</name>
<feature type="region of interest" description="Disordered" evidence="6">
    <location>
        <begin position="1"/>
        <end position="45"/>
    </location>
</feature>
<organism evidence="9">
    <name type="scientific">uncultured bacterium NM_1663</name>
    <dbReference type="NCBI Taxonomy" id="1630017"/>
    <lineage>
        <taxon>Bacteria</taxon>
        <taxon>environmental samples</taxon>
    </lineage>
</organism>